<dbReference type="EMBL" id="CP032549">
    <property type="protein sequence ID" value="QIV86457.1"/>
    <property type="molecule type" value="Genomic_DNA"/>
</dbReference>
<dbReference type="PANTHER" id="PTHR36836">
    <property type="entry name" value="COLANIC ACID BIOSYNTHESIS PROTEIN WCAK"/>
    <property type="match status" value="1"/>
</dbReference>
<dbReference type="Pfam" id="PF04230">
    <property type="entry name" value="PS_pyruv_trans"/>
    <property type="match status" value="1"/>
</dbReference>
<name>A0A6H0SKF0_9MICC</name>
<keyword evidence="3" id="KW-1185">Reference proteome</keyword>
<evidence type="ECO:0000259" key="1">
    <source>
        <dbReference type="Pfam" id="PF04230"/>
    </source>
</evidence>
<accession>A0A6H0SKF0</accession>
<evidence type="ECO:0000313" key="3">
    <source>
        <dbReference type="Proteomes" id="UP000502331"/>
    </source>
</evidence>
<dbReference type="Proteomes" id="UP000502331">
    <property type="component" value="Chromosome"/>
</dbReference>
<proteinExistence type="predicted"/>
<evidence type="ECO:0000313" key="2">
    <source>
        <dbReference type="EMBL" id="QIV86457.1"/>
    </source>
</evidence>
<dbReference type="AlphaFoldDB" id="A0A6H0SKF0"/>
<reference evidence="2 3" key="1">
    <citation type="submission" date="2018-09" db="EMBL/GenBank/DDBJ databases">
        <title>Glutamicibacter mishrai S5-52T (LMG 29155T = KCTC 39846T).</title>
        <authorList>
            <person name="Das S.K."/>
        </authorList>
    </citation>
    <scope>NUCLEOTIDE SEQUENCE [LARGE SCALE GENOMIC DNA]</scope>
    <source>
        <strain evidence="2 3">S5-52</strain>
    </source>
</reference>
<organism evidence="2 3">
    <name type="scientific">Glutamicibacter mishrai</name>
    <dbReference type="NCBI Taxonomy" id="1775880"/>
    <lineage>
        <taxon>Bacteria</taxon>
        <taxon>Bacillati</taxon>
        <taxon>Actinomycetota</taxon>
        <taxon>Actinomycetes</taxon>
        <taxon>Micrococcales</taxon>
        <taxon>Micrococcaceae</taxon>
        <taxon>Glutamicibacter</taxon>
    </lineage>
</organism>
<dbReference type="PANTHER" id="PTHR36836:SF1">
    <property type="entry name" value="COLANIC ACID BIOSYNTHESIS PROTEIN WCAK"/>
    <property type="match status" value="1"/>
</dbReference>
<feature type="domain" description="Polysaccharide pyruvyl transferase" evidence="1">
    <location>
        <begin position="120"/>
        <end position="354"/>
    </location>
</feature>
<sequence>MLAKEFAKNVVRRIWRSGLYAEVLHLTDLVGATIAKPKASEDGFTVVMSPAGDGNIGDSAMLLSFLDRSSGPVKVMMKVPKDGFESSLMSEIRETYGPRVTFVSGRAFYRSLPPMRLSSSIRFAREINGAKSFFVHGADTIDGGNVSASLAAWSLCRVASRVGLRCGVLGFSWREQVPEVVAKSMSKANKTVPAYLRDEISWQRIRKSGAVKAIPVADMAFSLERETIAPTTVKNWIEDQALSDKPIVALNVSGLISNYMDQTPEIKAIVEQIHTLGARVLFVPHVIRETDDDLAVCRTMYGKFANEDDLLVDELLSPLQVRWIASKAAAVVTGRMHFSILSLSTATPVIALATAGKVEGLFKLFELERLVVPVSEGFGSNVARVLSGLWQERVETSELIKLRLPAIRERSMKNFELL</sequence>
<protein>
    <recommendedName>
        <fullName evidence="1">Polysaccharide pyruvyl transferase domain-containing protein</fullName>
    </recommendedName>
</protein>
<dbReference type="InterPro" id="IPR007345">
    <property type="entry name" value="Polysacch_pyruvyl_Trfase"/>
</dbReference>
<gene>
    <name evidence="2" type="ORF">D3791_04550</name>
</gene>